<dbReference type="GO" id="GO:0000156">
    <property type="term" value="F:phosphorelay response regulator activity"/>
    <property type="evidence" value="ECO:0007669"/>
    <property type="project" value="TreeGrafter"/>
</dbReference>
<dbReference type="InterPro" id="IPR001789">
    <property type="entry name" value="Sig_transdc_resp-reg_receiver"/>
</dbReference>
<dbReference type="GO" id="GO:0006355">
    <property type="term" value="P:regulation of DNA-templated transcription"/>
    <property type="evidence" value="ECO:0007669"/>
    <property type="project" value="TreeGrafter"/>
</dbReference>
<dbReference type="GO" id="GO:0005829">
    <property type="term" value="C:cytosol"/>
    <property type="evidence" value="ECO:0007669"/>
    <property type="project" value="TreeGrafter"/>
</dbReference>
<reference evidence="7" key="1">
    <citation type="submission" date="2024-05" db="EMBL/GenBank/DDBJ databases">
        <authorList>
            <person name="Cai S.Y."/>
            <person name="Jin L.M."/>
            <person name="Li H.R."/>
        </authorList>
    </citation>
    <scope>NUCLEOTIDE SEQUENCE</scope>
    <source>
        <strain evidence="7">A5-74</strain>
    </source>
</reference>
<protein>
    <submittedName>
        <fullName evidence="7">Response regulator</fullName>
    </submittedName>
</protein>
<dbReference type="InterPro" id="IPR039420">
    <property type="entry name" value="WalR-like"/>
</dbReference>
<evidence type="ECO:0000256" key="5">
    <source>
        <dbReference type="PROSITE-ProRule" id="PRU00169"/>
    </source>
</evidence>
<dbReference type="PANTHER" id="PTHR48111:SF4">
    <property type="entry name" value="DNA-BINDING DUAL TRANSCRIPTIONAL REGULATOR OMPR"/>
    <property type="match status" value="1"/>
</dbReference>
<dbReference type="PANTHER" id="PTHR48111">
    <property type="entry name" value="REGULATOR OF RPOS"/>
    <property type="match status" value="1"/>
</dbReference>
<evidence type="ECO:0000256" key="3">
    <source>
        <dbReference type="ARBA" id="ARBA00023125"/>
    </source>
</evidence>
<name>A0AAU8DNB8_9ACTN</name>
<dbReference type="SUPFAM" id="SSF52172">
    <property type="entry name" value="CheY-like"/>
    <property type="match status" value="1"/>
</dbReference>
<dbReference type="GO" id="GO:0000976">
    <property type="term" value="F:transcription cis-regulatory region binding"/>
    <property type="evidence" value="ECO:0007669"/>
    <property type="project" value="TreeGrafter"/>
</dbReference>
<dbReference type="EMBL" id="CP159218">
    <property type="protein sequence ID" value="XCG63005.1"/>
    <property type="molecule type" value="Genomic_DNA"/>
</dbReference>
<evidence type="ECO:0000256" key="1">
    <source>
        <dbReference type="ARBA" id="ARBA00022553"/>
    </source>
</evidence>
<dbReference type="RefSeq" id="WP_353648620.1">
    <property type="nucleotide sequence ID" value="NZ_CP159218.1"/>
</dbReference>
<dbReference type="SMART" id="SM00448">
    <property type="entry name" value="REC"/>
    <property type="match status" value="1"/>
</dbReference>
<evidence type="ECO:0000256" key="2">
    <source>
        <dbReference type="ARBA" id="ARBA00023015"/>
    </source>
</evidence>
<evidence type="ECO:0000313" key="7">
    <source>
        <dbReference type="EMBL" id="XCG63005.1"/>
    </source>
</evidence>
<sequence>MTGTGLGPAATGARAGERSDIRPDAVRVLVIEDDDTLRAALEAGLSGAGYRVDARPDGTDLDEIAGDFRPELAVLDVMVPGVDGFRLAHRLRSISECAVVSSRPATTSPIACTASIPVPTTTW</sequence>
<keyword evidence="2" id="KW-0805">Transcription regulation</keyword>
<evidence type="ECO:0000259" key="6">
    <source>
        <dbReference type="PROSITE" id="PS50110"/>
    </source>
</evidence>
<feature type="domain" description="Response regulatory" evidence="6">
    <location>
        <begin position="27"/>
        <end position="123"/>
    </location>
</feature>
<dbReference type="AlphaFoldDB" id="A0AAU8DNB8"/>
<accession>A0AAU8DNB8</accession>
<evidence type="ECO:0000256" key="4">
    <source>
        <dbReference type="ARBA" id="ARBA00023163"/>
    </source>
</evidence>
<keyword evidence="4" id="KW-0804">Transcription</keyword>
<proteinExistence type="predicted"/>
<feature type="modified residue" description="4-aspartylphosphate" evidence="5">
    <location>
        <position position="76"/>
    </location>
</feature>
<keyword evidence="1 5" id="KW-0597">Phosphoprotein</keyword>
<dbReference type="GO" id="GO:0032993">
    <property type="term" value="C:protein-DNA complex"/>
    <property type="evidence" value="ECO:0007669"/>
    <property type="project" value="TreeGrafter"/>
</dbReference>
<dbReference type="Gene3D" id="3.40.50.2300">
    <property type="match status" value="1"/>
</dbReference>
<dbReference type="PROSITE" id="PS50110">
    <property type="entry name" value="RESPONSE_REGULATORY"/>
    <property type="match status" value="1"/>
</dbReference>
<dbReference type="InterPro" id="IPR011006">
    <property type="entry name" value="CheY-like_superfamily"/>
</dbReference>
<organism evidence="7">
    <name type="scientific">Nakamurella sp. A5-74</name>
    <dbReference type="NCBI Taxonomy" id="3158264"/>
    <lineage>
        <taxon>Bacteria</taxon>
        <taxon>Bacillati</taxon>
        <taxon>Actinomycetota</taxon>
        <taxon>Actinomycetes</taxon>
        <taxon>Nakamurellales</taxon>
        <taxon>Nakamurellaceae</taxon>
        <taxon>Nakamurella</taxon>
    </lineage>
</organism>
<gene>
    <name evidence="7" type="ORF">ABLG96_17590</name>
</gene>
<dbReference type="Pfam" id="PF00072">
    <property type="entry name" value="Response_reg"/>
    <property type="match status" value="1"/>
</dbReference>
<keyword evidence="3" id="KW-0238">DNA-binding</keyword>